<feature type="compositionally biased region" description="Polar residues" evidence="1">
    <location>
        <begin position="337"/>
        <end position="352"/>
    </location>
</feature>
<evidence type="ECO:0000256" key="2">
    <source>
        <dbReference type="SAM" id="Phobius"/>
    </source>
</evidence>
<evidence type="ECO:0000313" key="3">
    <source>
        <dbReference type="EMBL" id="THU94226.1"/>
    </source>
</evidence>
<gene>
    <name evidence="3" type="ORF">K435DRAFT_779501</name>
</gene>
<feature type="region of interest" description="Disordered" evidence="1">
    <location>
        <begin position="337"/>
        <end position="410"/>
    </location>
</feature>
<feature type="compositionally biased region" description="Polar residues" evidence="1">
    <location>
        <begin position="21"/>
        <end position="33"/>
    </location>
</feature>
<dbReference type="AlphaFoldDB" id="A0A4S8LWZ1"/>
<dbReference type="EMBL" id="ML179229">
    <property type="protein sequence ID" value="THU94226.1"/>
    <property type="molecule type" value="Genomic_DNA"/>
</dbReference>
<feature type="transmembrane region" description="Helical" evidence="2">
    <location>
        <begin position="489"/>
        <end position="511"/>
    </location>
</feature>
<feature type="transmembrane region" description="Helical" evidence="2">
    <location>
        <begin position="252"/>
        <end position="269"/>
    </location>
</feature>
<feature type="transmembrane region" description="Helical" evidence="2">
    <location>
        <begin position="590"/>
        <end position="610"/>
    </location>
</feature>
<dbReference type="OrthoDB" id="3364069at2759"/>
<evidence type="ECO:0000256" key="1">
    <source>
        <dbReference type="SAM" id="MobiDB-lite"/>
    </source>
</evidence>
<keyword evidence="2" id="KW-1133">Transmembrane helix</keyword>
<proteinExistence type="predicted"/>
<feature type="transmembrane region" description="Helical" evidence="2">
    <location>
        <begin position="103"/>
        <end position="127"/>
    </location>
</feature>
<name>A0A4S8LWZ1_DENBC</name>
<feature type="transmembrane region" description="Helical" evidence="2">
    <location>
        <begin position="188"/>
        <end position="209"/>
    </location>
</feature>
<keyword evidence="2" id="KW-0472">Membrane</keyword>
<feature type="region of interest" description="Disordered" evidence="1">
    <location>
        <begin position="292"/>
        <end position="320"/>
    </location>
</feature>
<sequence length="641" mass="70345">MSLPHHDDDDDSLASPVSAISPVNTITQDTVSRSRLHSSPERYRTDSGGFGGGTLNRVPEDGAVEFEHAHVLPETVDDEEDEWDIDKKLEEQGFYRGSYRTLVLFYSFVPLTFLIGFIVFALLPILLNPSDDAQQLYPYNDLLPFPIPELLVSISLNSFSHVLRSPFYSLSQALFSRFYSLFSSSWQILHPTLSSSLIIALSTVIHTLVSTGLRLAVFPILLVSVSVSPEPSTFIVHNDDSQLPSYTSFIRVWWIALGWALVEAVVGIVQGYKSITLYKDVLVNIDEDGNLVRKHPDVEDGAEREGERGDASDGGRKGKGKLAKLYGTFQTQIQSSLPAQKIPTQVQQPQPFSRNDDSYPNPSSSPQFSTLSREVSKQSQRSLQNQPGGIGIGVADETGNEQEPLLTGSVGSMSRFGRRSDIELPYLTNLSLDNADNCENLEQSLESQVDEDLEELMMIRARDDLERVYGIPFIRIPVFVLCLQRVNSLLFSLGVTLLLGRAYLALGAGAVQPQSKASAQFSWQPTFPTYSSSSIPQLSAHFTTTTLPIPPKHLMSMIANRSQSLEPFTLLSSSSSSVTSSPSLPSPATILAPTTILLVLLSILQSQLLLPRLGVHIVVYIGALISLGIFFAGLGVWGVLE</sequence>
<organism evidence="3 4">
    <name type="scientific">Dendrothele bispora (strain CBS 962.96)</name>
    <dbReference type="NCBI Taxonomy" id="1314807"/>
    <lineage>
        <taxon>Eukaryota</taxon>
        <taxon>Fungi</taxon>
        <taxon>Dikarya</taxon>
        <taxon>Basidiomycota</taxon>
        <taxon>Agaricomycotina</taxon>
        <taxon>Agaricomycetes</taxon>
        <taxon>Agaricomycetidae</taxon>
        <taxon>Agaricales</taxon>
        <taxon>Agaricales incertae sedis</taxon>
        <taxon>Dendrothele</taxon>
    </lineage>
</organism>
<feature type="transmembrane region" description="Helical" evidence="2">
    <location>
        <begin position="617"/>
        <end position="640"/>
    </location>
</feature>
<keyword evidence="2" id="KW-0812">Transmembrane</keyword>
<keyword evidence="4" id="KW-1185">Reference proteome</keyword>
<protein>
    <submittedName>
        <fullName evidence="3">Uncharacterized protein</fullName>
    </submittedName>
</protein>
<evidence type="ECO:0000313" key="4">
    <source>
        <dbReference type="Proteomes" id="UP000297245"/>
    </source>
</evidence>
<reference evidence="3 4" key="1">
    <citation type="journal article" date="2019" name="Nat. Ecol. Evol.">
        <title>Megaphylogeny resolves global patterns of mushroom evolution.</title>
        <authorList>
            <person name="Varga T."/>
            <person name="Krizsan K."/>
            <person name="Foldi C."/>
            <person name="Dima B."/>
            <person name="Sanchez-Garcia M."/>
            <person name="Sanchez-Ramirez S."/>
            <person name="Szollosi G.J."/>
            <person name="Szarkandi J.G."/>
            <person name="Papp V."/>
            <person name="Albert L."/>
            <person name="Andreopoulos W."/>
            <person name="Angelini C."/>
            <person name="Antonin V."/>
            <person name="Barry K.W."/>
            <person name="Bougher N.L."/>
            <person name="Buchanan P."/>
            <person name="Buyck B."/>
            <person name="Bense V."/>
            <person name="Catcheside P."/>
            <person name="Chovatia M."/>
            <person name="Cooper J."/>
            <person name="Damon W."/>
            <person name="Desjardin D."/>
            <person name="Finy P."/>
            <person name="Geml J."/>
            <person name="Haridas S."/>
            <person name="Hughes K."/>
            <person name="Justo A."/>
            <person name="Karasinski D."/>
            <person name="Kautmanova I."/>
            <person name="Kiss B."/>
            <person name="Kocsube S."/>
            <person name="Kotiranta H."/>
            <person name="LaButti K.M."/>
            <person name="Lechner B.E."/>
            <person name="Liimatainen K."/>
            <person name="Lipzen A."/>
            <person name="Lukacs Z."/>
            <person name="Mihaltcheva S."/>
            <person name="Morgado L.N."/>
            <person name="Niskanen T."/>
            <person name="Noordeloos M.E."/>
            <person name="Ohm R.A."/>
            <person name="Ortiz-Santana B."/>
            <person name="Ovrebo C."/>
            <person name="Racz N."/>
            <person name="Riley R."/>
            <person name="Savchenko A."/>
            <person name="Shiryaev A."/>
            <person name="Soop K."/>
            <person name="Spirin V."/>
            <person name="Szebenyi C."/>
            <person name="Tomsovsky M."/>
            <person name="Tulloss R.E."/>
            <person name="Uehling J."/>
            <person name="Grigoriev I.V."/>
            <person name="Vagvolgyi C."/>
            <person name="Papp T."/>
            <person name="Martin F.M."/>
            <person name="Miettinen O."/>
            <person name="Hibbett D.S."/>
            <person name="Nagy L.G."/>
        </authorList>
    </citation>
    <scope>NUCLEOTIDE SEQUENCE [LARGE SCALE GENOMIC DNA]</scope>
    <source>
        <strain evidence="3 4">CBS 962.96</strain>
    </source>
</reference>
<accession>A0A4S8LWZ1</accession>
<feature type="compositionally biased region" description="Polar residues" evidence="1">
    <location>
        <begin position="367"/>
        <end position="387"/>
    </location>
</feature>
<dbReference type="Proteomes" id="UP000297245">
    <property type="component" value="Unassembled WGS sequence"/>
</dbReference>
<feature type="region of interest" description="Disordered" evidence="1">
    <location>
        <begin position="1"/>
        <end position="54"/>
    </location>
</feature>
<feature type="compositionally biased region" description="Basic and acidic residues" evidence="1">
    <location>
        <begin position="292"/>
        <end position="316"/>
    </location>
</feature>